<proteinExistence type="predicted"/>
<accession>A0ACB5S5G2</accession>
<name>A0ACB5S5G2_9PEZI</name>
<evidence type="ECO:0000313" key="2">
    <source>
        <dbReference type="Proteomes" id="UP001165186"/>
    </source>
</evidence>
<comment type="caution">
    <text evidence="1">The sequence shown here is derived from an EMBL/GenBank/DDBJ whole genome shotgun (WGS) entry which is preliminary data.</text>
</comment>
<organism evidence="1 2">
    <name type="scientific">Neofusicoccum parvum</name>
    <dbReference type="NCBI Taxonomy" id="310453"/>
    <lineage>
        <taxon>Eukaryota</taxon>
        <taxon>Fungi</taxon>
        <taxon>Dikarya</taxon>
        <taxon>Ascomycota</taxon>
        <taxon>Pezizomycotina</taxon>
        <taxon>Dothideomycetes</taxon>
        <taxon>Dothideomycetes incertae sedis</taxon>
        <taxon>Botryosphaeriales</taxon>
        <taxon>Botryosphaeriaceae</taxon>
        <taxon>Neofusicoccum</taxon>
    </lineage>
</organism>
<sequence length="238" mass="27373">MGSPLPPDPYVALGVAKDATSAVIKTAYRKLALKSHPDKFPDPSQKAEKAAEFHKIQQAYEILGDDDKRERYNAQVRLAELRKEALERQQARGSATKAETRPAAANYETRAPPAAYAARGGSRSYEEPRSRPAYDDDERERVYEEPRPKPRTSKTAYVYSRRTASSPPRRPSTFKIFLGANDRPKARDQDRRRERPEKVVPTYNDSDSDERYRYEERRRRDRQEAQRQAVFKSSAGPR</sequence>
<evidence type="ECO:0000313" key="1">
    <source>
        <dbReference type="EMBL" id="GME27988.1"/>
    </source>
</evidence>
<reference evidence="1" key="1">
    <citation type="submission" date="2024-09" db="EMBL/GenBank/DDBJ databases">
        <title>Draft Genome Sequences of Neofusicoccum parvum.</title>
        <authorList>
            <person name="Ashida A."/>
            <person name="Camagna M."/>
            <person name="Tanaka A."/>
            <person name="Takemoto D."/>
        </authorList>
    </citation>
    <scope>NUCLEOTIDE SEQUENCE</scope>
    <source>
        <strain evidence="1">PPO83</strain>
    </source>
</reference>
<keyword evidence="1" id="KW-0346">Stress response</keyword>
<keyword evidence="2" id="KW-1185">Reference proteome</keyword>
<dbReference type="EMBL" id="BSXG01000043">
    <property type="protein sequence ID" value="GME27988.1"/>
    <property type="molecule type" value="Genomic_DNA"/>
</dbReference>
<protein>
    <submittedName>
        <fullName evidence="1">Heat shock protein DnaJ</fullName>
    </submittedName>
</protein>
<dbReference type="Proteomes" id="UP001165186">
    <property type="component" value="Unassembled WGS sequence"/>
</dbReference>
<gene>
    <name evidence="1" type="primary">g5488</name>
    <name evidence="1" type="ORF">NpPPO83_00005488</name>
</gene>